<reference evidence="5" key="3">
    <citation type="submission" date="2025-09" db="UniProtKB">
        <authorList>
            <consortium name="Ensembl"/>
        </authorList>
    </citation>
    <scope>IDENTIFICATION</scope>
</reference>
<dbReference type="Proteomes" id="UP000265100">
    <property type="component" value="Chromosome 7"/>
</dbReference>
<keyword evidence="4" id="KW-0539">Nucleus</keyword>
<dbReference type="GeneID" id="113027120"/>
<dbReference type="Ensembl" id="ENSACLT00000069306.1">
    <property type="protein sequence ID" value="ENSACLP00000067593.1"/>
    <property type="gene ID" value="ENSACLG00000008240.2"/>
</dbReference>
<evidence type="ECO:0000256" key="3">
    <source>
        <dbReference type="ARBA" id="ARBA00022448"/>
    </source>
</evidence>
<keyword evidence="6" id="KW-1185">Reference proteome</keyword>
<evidence type="ECO:0000256" key="1">
    <source>
        <dbReference type="ARBA" id="ARBA00004123"/>
    </source>
</evidence>
<dbReference type="Pfam" id="PF11894">
    <property type="entry name" value="Nup192"/>
    <property type="match status" value="1"/>
</dbReference>
<dbReference type="RefSeq" id="XP_026032434.1">
    <property type="nucleotide sequence ID" value="XM_026176649.1"/>
</dbReference>
<reference evidence="5" key="1">
    <citation type="submission" date="2018-05" db="EMBL/GenBank/DDBJ databases">
        <authorList>
            <person name="Datahose"/>
        </authorList>
    </citation>
    <scope>NUCLEOTIDE SEQUENCE</scope>
</reference>
<evidence type="ECO:0008006" key="7">
    <source>
        <dbReference type="Google" id="ProtNLM"/>
    </source>
</evidence>
<dbReference type="PANTHER" id="PTHR31344">
    <property type="entry name" value="NUCLEAR PORE COMPLEX PROTEIN NUP205"/>
    <property type="match status" value="1"/>
</dbReference>
<dbReference type="GO" id="GO:0044611">
    <property type="term" value="C:nuclear pore inner ring"/>
    <property type="evidence" value="ECO:0007669"/>
    <property type="project" value="TreeGrafter"/>
</dbReference>
<dbReference type="PANTHER" id="PTHR31344:SF0">
    <property type="entry name" value="NUCLEAR PORE COMPLEX PROTEIN NUP205"/>
    <property type="match status" value="1"/>
</dbReference>
<sequence length="1992" mass="222601">MAAQMAVNSGASLWGPLKELWETVDGAVLRRQPESVHLLDLQLKKHKPHFLSLFKNPPKSAEQREKVRKASTEGIAIQGQQGSRLLPEQLLTEAFILSDLFDIGELAALELLLAGEQQQPYFPGLTRGLVAVLLYWDGKLCMANSLRTLIQSRQGKTFTLDLSGELVALTTRFTDELMSQGLTKRILTLVSEISVTREFERLQKERGLGNEKHRKEVADLIKECRQALADSLFSWTCQSPLSKDDTLALIGHLETVTAQADGSLDSVSLALVMALLYCLDVSFIEQGTEDRDDLLQALPLLTERQYVSAVHSRLMDSQPWKLPGLQAVCRLAWALLLRVLSQLPQGSALVEFTEADEALADQALLGDVFLFMKEGILGCESFSQEEFYIRRVHSLITDFLALMPMKVKQLRNRADEDARLVHMSLQMDSELPSSLRKDLDHLMILIGEFYSKDPFGLELGLEFWCPTESLQHSSLQGSYLGMALQRPPHKQVVLSKFVRQMGDLLPSTLYISYLRMLKGLANGPQCAHYCFSLLKTNGAAHSDNIQGVSGSPVSWEHFFHSLMLYHENLRRDLPNPDSAHYRHPPLRGITQREMEGLTSFLQLLTTIITWSENARLALCEHPQWTPAVVMLGLLQCSVPPVLKAELLHCLAAFGKSPEIAASLWQSLEYTQILQTVRAPGQRQAAGIEVELNEIESSCEEYPLTRSFCHLISTLVEGSLPVNLGAGLRVPGFQPYLNFLRDSVFLPFPTRAYRRPAEKWEVADSVLEVFHKLLRDYEPQPSDFVQEIVELQGEQVPAHKPPGHSIMFHLLNDSPMLALCLSLLEEGVRQLDTYAPFPGKKHLQSAVLHCLCLLDLALQKEAVFMDLLRESQASLLVSPLEQLLQGVSPQTRRADHIVNIARYLYHSSSNPEAAFQSAKILRRIANYPNIQIRLVGDFTHDQAVSDKLMAGFVECLDNEDAEEGTEKDDVDSQKKVARIRHETQIHILNLLITSLELKAPNLALYLLGYEVKKPVSSTNLQDPGVLGCPRSCLHAILSRLQRGTEKRSGPALTQQAPHLAELCYQVIYQLCACPDTSGPTMRYLRTSQDFLFSHLQHLPFILPSNQIAALSQMSWLMKTAAIELRVTSLNRQRSHTQRLVSLLLDDQPHAQHAADGESGMEDETRSVSGFLHFDTVSKVRRKLLSVLDAIEFSQDMPELLQLDFFERTQIEQVISNCEHVNEQGHTVCNVKLLHRVLVAEVNALQGMAAIGQRPLLMEEVNSILQQVVERNRVRRSLSAKRHALQSWRSLVETLLTACPADLIPADERQLIIRDLLLDLHDKVLSEDAAGELMPIVAGAVFTLTAHLSQSVLSEQQQGVGLEASSGFASIANSALHLILRKLLDFILSTGGGYQRLRAHLYGSLLYYLQIAQKPEEPDTLQTAGKAMWERLTAPEDGFSKLQRENLAIIESYGKALMEVVCRDACDGHEISRMLAMAVLDRILSIDRQNQWLLYICNSGYLRSLVESLRQDDVALQSLLTPQPPLLKPLYIFESKMALLTRVAKTGQGAVELLRCGLVAQLMECQVFDMVPDSDAHRVMRDPSGFIPSPMDRYRQILLPTLRLFQVILTSTSINHQQGAAQVLQWLIVHADTIQSLLRCQELSMGALQELSLLTGIISKTALPGALEMGGEVNSAALMEFQGHINRFQRLCLSLLGRLAGSERDRLLKQAEISAPGDSAERREEMEVAMQQVCANIMEYCQALLLQSSAQAQFSICLFSPSGSEPAGRDGARTDLSSTVPSMAYSRVPSLGLVLYLLKNSAADFFRFHQSHRQSLGKLQSLDQLPPEELKELCQGLVSGPGAVEKISSVQRSLLAKRRLVQLINNRAKLLALCSYVIETCLFVLWRHLEYYLLHCIPTDPKDSLLPGSTLYRSRLADDSFSGLQASGGRGLSLSRVSQQDLDLLKSDMAAGFGEALQRKLLEVEGLYSQVRSRYTFIQALVRRIRGLLRQPKS</sequence>
<evidence type="ECO:0000256" key="4">
    <source>
        <dbReference type="ARBA" id="ARBA00023242"/>
    </source>
</evidence>
<evidence type="ECO:0000313" key="5">
    <source>
        <dbReference type="Ensembl" id="ENSACLP00000067593.1"/>
    </source>
</evidence>
<keyword evidence="3" id="KW-0813">Transport</keyword>
<organism evidence="5 6">
    <name type="scientific">Astatotilapia calliptera</name>
    <name type="common">Eastern happy</name>
    <name type="synonym">Chromis callipterus</name>
    <dbReference type="NCBI Taxonomy" id="8154"/>
    <lineage>
        <taxon>Eukaryota</taxon>
        <taxon>Metazoa</taxon>
        <taxon>Chordata</taxon>
        <taxon>Craniata</taxon>
        <taxon>Vertebrata</taxon>
        <taxon>Euteleostomi</taxon>
        <taxon>Actinopterygii</taxon>
        <taxon>Neopterygii</taxon>
        <taxon>Teleostei</taxon>
        <taxon>Neoteleostei</taxon>
        <taxon>Acanthomorphata</taxon>
        <taxon>Ovalentaria</taxon>
        <taxon>Cichlomorphae</taxon>
        <taxon>Cichliformes</taxon>
        <taxon>Cichlidae</taxon>
        <taxon>African cichlids</taxon>
        <taxon>Pseudocrenilabrinae</taxon>
        <taxon>Haplochromini</taxon>
        <taxon>Astatotilapia</taxon>
    </lineage>
</organism>
<dbReference type="InterPro" id="IPR021827">
    <property type="entry name" value="Nup186/Nup192/Nup205"/>
</dbReference>
<name>A0AAX7UCM8_ASTCA</name>
<gene>
    <name evidence="5" type="primary">NUP205</name>
</gene>
<evidence type="ECO:0000313" key="6">
    <source>
        <dbReference type="Proteomes" id="UP000265100"/>
    </source>
</evidence>
<reference evidence="5" key="2">
    <citation type="submission" date="2025-08" db="UniProtKB">
        <authorList>
            <consortium name="Ensembl"/>
        </authorList>
    </citation>
    <scope>IDENTIFICATION</scope>
</reference>
<comment type="similarity">
    <text evidence="2">Belongs to the NUP186/NUP192/NUP205 family.</text>
</comment>
<protein>
    <recommendedName>
        <fullName evidence="7">Nucleoporin 205</fullName>
    </recommendedName>
</protein>
<dbReference type="GO" id="GO:0017056">
    <property type="term" value="F:structural constituent of nuclear pore"/>
    <property type="evidence" value="ECO:0007669"/>
    <property type="project" value="TreeGrafter"/>
</dbReference>
<accession>A0AAX7UCM8</accession>
<comment type="subcellular location">
    <subcellularLocation>
        <location evidence="1">Nucleus</location>
    </subcellularLocation>
</comment>
<dbReference type="GeneTree" id="ENSGT00390000004003"/>
<evidence type="ECO:0000256" key="2">
    <source>
        <dbReference type="ARBA" id="ARBA00005892"/>
    </source>
</evidence>
<dbReference type="GO" id="GO:0006999">
    <property type="term" value="P:nuclear pore organization"/>
    <property type="evidence" value="ECO:0007669"/>
    <property type="project" value="TreeGrafter"/>
</dbReference>
<proteinExistence type="inferred from homology"/>